<feature type="region of interest" description="Disordered" evidence="1">
    <location>
        <begin position="183"/>
        <end position="206"/>
    </location>
</feature>
<reference evidence="3 4" key="1">
    <citation type="journal article" date="2019" name="Int. J. Syst. Evol. Microbiol.">
        <title>The Global Catalogue of Microorganisms (GCM) 10K type strain sequencing project: providing services to taxonomists for standard genome sequencing and annotation.</title>
        <authorList>
            <consortium name="The Broad Institute Genomics Platform"/>
            <consortium name="The Broad Institute Genome Sequencing Center for Infectious Disease"/>
            <person name="Wu L."/>
            <person name="Ma J."/>
        </authorList>
    </citation>
    <scope>NUCLEOTIDE SEQUENCE [LARGE SCALE GENOMIC DNA]</scope>
    <source>
        <strain evidence="3 4">CGMCC 1.3240</strain>
    </source>
</reference>
<dbReference type="Pfam" id="PF23933">
    <property type="entry name" value="DUF7269"/>
    <property type="match status" value="1"/>
</dbReference>
<evidence type="ECO:0000313" key="4">
    <source>
        <dbReference type="Proteomes" id="UP001596312"/>
    </source>
</evidence>
<dbReference type="PANTHER" id="PTHR33608:SF6">
    <property type="entry name" value="BLL2464 PROTEIN"/>
    <property type="match status" value="1"/>
</dbReference>
<organism evidence="3 4">
    <name type="scientific">Halalkalicoccus tibetensis</name>
    <dbReference type="NCBI Taxonomy" id="175632"/>
    <lineage>
        <taxon>Archaea</taxon>
        <taxon>Methanobacteriati</taxon>
        <taxon>Methanobacteriota</taxon>
        <taxon>Stenosarchaea group</taxon>
        <taxon>Halobacteria</taxon>
        <taxon>Halobacteriales</taxon>
        <taxon>Halococcaceae</taxon>
        <taxon>Halalkalicoccus</taxon>
    </lineage>
</organism>
<sequence>MNAGRLLLVLGLAALGLGLASIVAPDAVGLDLGTAVVTLVGLLTVVEALRSVQSRRRADLDEATTPDPELTVTADAPGEELESAVEAFLGDRRNYYRGTRAQEGLRAAAIGVLREYEGLPEPEAEERIEDGSWTDDPYAAAFLGEDVAGLSRRARLRDLVRRESSRDRRIRRTVDAIAAVAGIRREGSEGDHGPPSDRDRPTRFSTGTNREFEDWVIARGAHPTGRWQGIGALAFAGIGLGILVEQPAVLLAGAVGVGYAAYARSSAFPPGQVSAERVVEASRPAPGDEVEVRVTLTNESGRFLSDLRVVDGVPEALSVAEGSPRFGTALRAGESATFSYGVIARRGVHEFGPTLLVARDLAGSTEEERLLEAGTTLTCVPPLRETAEPLALRPQATRYAGRVETDRGGEGTQFHATREYRPGDPLRRIDWNRRARTGELTTVEFHEERAATVVVLIDARKPAYRSPGPEKPHAVDRSVDAAGSLFATLSAAGDRVGIAALGDEPCWLAPGTGRDHRTAARELLATHPVLSPVPPATPSGWFRSQRRLRRRLSPGTQVVFCTPLVDDSAGRFARRFEEHGHPVTVLSPDPTADQTPGHRLAAVSRTLRTSALRRAGIPVIDWRADEPLDAALARHGERGRG</sequence>
<evidence type="ECO:0000313" key="3">
    <source>
        <dbReference type="EMBL" id="MFC6904018.1"/>
    </source>
</evidence>
<name>A0ABD5UY01_9EURY</name>
<dbReference type="PANTHER" id="PTHR33608">
    <property type="entry name" value="BLL2464 PROTEIN"/>
    <property type="match status" value="1"/>
</dbReference>
<dbReference type="RefSeq" id="WP_340602519.1">
    <property type="nucleotide sequence ID" value="NZ_JBBMXV010000001.1"/>
</dbReference>
<accession>A0ABD5UY01</accession>
<keyword evidence="4" id="KW-1185">Reference proteome</keyword>
<feature type="domain" description="DUF58" evidence="2">
    <location>
        <begin position="417"/>
        <end position="528"/>
    </location>
</feature>
<dbReference type="InterPro" id="IPR055693">
    <property type="entry name" value="DUF7269"/>
</dbReference>
<evidence type="ECO:0000259" key="2">
    <source>
        <dbReference type="Pfam" id="PF01882"/>
    </source>
</evidence>
<dbReference type="Pfam" id="PF01882">
    <property type="entry name" value="DUF58"/>
    <property type="match status" value="1"/>
</dbReference>
<dbReference type="AlphaFoldDB" id="A0ABD5UY01"/>
<gene>
    <name evidence="3" type="ORF">ACFQGH_02260</name>
</gene>
<dbReference type="EMBL" id="JBHSXQ010000001">
    <property type="protein sequence ID" value="MFC6904018.1"/>
    <property type="molecule type" value="Genomic_DNA"/>
</dbReference>
<protein>
    <submittedName>
        <fullName evidence="3">DUF58 domain-containing protein</fullName>
    </submittedName>
</protein>
<evidence type="ECO:0000256" key="1">
    <source>
        <dbReference type="SAM" id="MobiDB-lite"/>
    </source>
</evidence>
<dbReference type="Proteomes" id="UP001596312">
    <property type="component" value="Unassembled WGS sequence"/>
</dbReference>
<comment type="caution">
    <text evidence="3">The sequence shown here is derived from an EMBL/GenBank/DDBJ whole genome shotgun (WGS) entry which is preliminary data.</text>
</comment>
<dbReference type="InterPro" id="IPR002881">
    <property type="entry name" value="DUF58"/>
</dbReference>
<proteinExistence type="predicted"/>
<feature type="compositionally biased region" description="Basic and acidic residues" evidence="1">
    <location>
        <begin position="183"/>
        <end position="202"/>
    </location>
</feature>